<feature type="domain" description="DUF2016" evidence="6">
    <location>
        <begin position="16"/>
        <end position="82"/>
    </location>
</feature>
<dbReference type="NCBIfam" id="TIGR03735">
    <property type="entry name" value="PRTRC_A"/>
    <property type="match status" value="1"/>
</dbReference>
<gene>
    <name evidence="8" type="ORF">B1A_07553</name>
</gene>
<dbReference type="Pfam" id="PF09436">
    <property type="entry name" value="DUF2016"/>
    <property type="match status" value="1"/>
</dbReference>
<comment type="caution">
    <text evidence="8">The sequence shown here is derived from an EMBL/GenBank/DDBJ whole genome shotgun (WGS) entry which is preliminary data.</text>
</comment>
<evidence type="ECO:0000256" key="4">
    <source>
        <dbReference type="ARBA" id="ARBA00022833"/>
    </source>
</evidence>
<dbReference type="GO" id="GO:0008237">
    <property type="term" value="F:metallopeptidase activity"/>
    <property type="evidence" value="ECO:0007669"/>
    <property type="project" value="UniProtKB-KW"/>
</dbReference>
<keyword evidence="4" id="KW-0862">Zinc</keyword>
<protein>
    <recommendedName>
        <fullName evidence="9">PRTRC system protein A</fullName>
    </recommendedName>
</protein>
<dbReference type="AlphaFoldDB" id="T1BDF9"/>
<keyword evidence="1" id="KW-0645">Protease</keyword>
<evidence type="ECO:0000259" key="6">
    <source>
        <dbReference type="Pfam" id="PF09436"/>
    </source>
</evidence>
<evidence type="ECO:0000256" key="5">
    <source>
        <dbReference type="ARBA" id="ARBA00023049"/>
    </source>
</evidence>
<dbReference type="InterPro" id="IPR018560">
    <property type="entry name" value="DUF2016"/>
</dbReference>
<keyword evidence="5" id="KW-0482">Metalloprotease</keyword>
<keyword evidence="3" id="KW-0378">Hydrolase</keyword>
<evidence type="ECO:0000256" key="3">
    <source>
        <dbReference type="ARBA" id="ARBA00022801"/>
    </source>
</evidence>
<dbReference type="Pfam" id="PF14464">
    <property type="entry name" value="Prok-JAB"/>
    <property type="match status" value="1"/>
</dbReference>
<feature type="domain" description="JAB" evidence="7">
    <location>
        <begin position="89"/>
        <end position="182"/>
    </location>
</feature>
<evidence type="ECO:0000313" key="8">
    <source>
        <dbReference type="EMBL" id="EQD67882.1"/>
    </source>
</evidence>
<organism evidence="8">
    <name type="scientific">mine drainage metagenome</name>
    <dbReference type="NCBI Taxonomy" id="410659"/>
    <lineage>
        <taxon>unclassified sequences</taxon>
        <taxon>metagenomes</taxon>
        <taxon>ecological metagenomes</taxon>
    </lineage>
</organism>
<dbReference type="InterPro" id="IPR022499">
    <property type="entry name" value="PRTRC_protein-A"/>
</dbReference>
<sequence>MSAVSCVASLSPGLADLATQIALPIAVAPIDSPFMALDQPGQRLLVARDGIYLEVLSPSLYARTRIGTLQSPYGELNECLTLPHGPIPASILMQLADLALSAHPHEMAALVLADASCDARYRIHIPSARGSHSAVHYDDTGYSSDALVIDAHSHGFWTATFSATDDASDRSRVEPHISVVFGQCGSRISLGLRSRLCIGAHLIPMGLPDMRRLFV</sequence>
<keyword evidence="2" id="KW-0479">Metal-binding</keyword>
<evidence type="ECO:0000256" key="2">
    <source>
        <dbReference type="ARBA" id="ARBA00022723"/>
    </source>
</evidence>
<dbReference type="GO" id="GO:0046872">
    <property type="term" value="F:metal ion binding"/>
    <property type="evidence" value="ECO:0007669"/>
    <property type="project" value="UniProtKB-KW"/>
</dbReference>
<dbReference type="InterPro" id="IPR028090">
    <property type="entry name" value="JAB_dom_prok"/>
</dbReference>
<dbReference type="GO" id="GO:0006508">
    <property type="term" value="P:proteolysis"/>
    <property type="evidence" value="ECO:0007669"/>
    <property type="project" value="UniProtKB-KW"/>
</dbReference>
<reference evidence="8" key="1">
    <citation type="submission" date="2013-08" db="EMBL/GenBank/DDBJ databases">
        <authorList>
            <person name="Mendez C."/>
            <person name="Richter M."/>
            <person name="Ferrer M."/>
            <person name="Sanchez J."/>
        </authorList>
    </citation>
    <scope>NUCLEOTIDE SEQUENCE</scope>
</reference>
<reference evidence="8" key="2">
    <citation type="journal article" date="2014" name="ISME J.">
        <title>Microbial stratification in low pH oxic and suboxic macroscopic growths along an acid mine drainage.</title>
        <authorList>
            <person name="Mendez-Garcia C."/>
            <person name="Mesa V."/>
            <person name="Sprenger R.R."/>
            <person name="Richter M."/>
            <person name="Diez M.S."/>
            <person name="Solano J."/>
            <person name="Bargiela R."/>
            <person name="Golyshina O.V."/>
            <person name="Manteca A."/>
            <person name="Ramos J.L."/>
            <person name="Gallego J.R."/>
            <person name="Llorente I."/>
            <person name="Martins Dos Santos V.A."/>
            <person name="Jensen O.N."/>
            <person name="Pelaez A.I."/>
            <person name="Sanchez J."/>
            <person name="Ferrer M."/>
        </authorList>
    </citation>
    <scope>NUCLEOTIDE SEQUENCE</scope>
</reference>
<proteinExistence type="predicted"/>
<dbReference type="EMBL" id="AUZX01005440">
    <property type="protein sequence ID" value="EQD67882.1"/>
    <property type="molecule type" value="Genomic_DNA"/>
</dbReference>
<evidence type="ECO:0008006" key="9">
    <source>
        <dbReference type="Google" id="ProtNLM"/>
    </source>
</evidence>
<accession>T1BDF9</accession>
<evidence type="ECO:0000256" key="1">
    <source>
        <dbReference type="ARBA" id="ARBA00022670"/>
    </source>
</evidence>
<name>T1BDF9_9ZZZZ</name>
<evidence type="ECO:0000259" key="7">
    <source>
        <dbReference type="Pfam" id="PF14464"/>
    </source>
</evidence>